<sequence>MTNQYRDTDTLLPCHHHYGRGALLAIQMERIPPRSCCGSLQIVSYHSQGALRSTAFEDHGKNEGIWERVAHVHDLAKDIDLVTFCYQSDYSSRSGRTEQQPSETVFFFKDKDIITDDEMFADTYKVKLVDDVIYEINGKLVTRSETSIKCAGDVVLNHRLQEFLHLATRNLSHYI</sequence>
<dbReference type="AlphaFoldDB" id="A0A1B0G5D6"/>
<dbReference type="Proteomes" id="UP000092444">
    <property type="component" value="Unassembled WGS sequence"/>
</dbReference>
<name>A0A1B0G5D6_GLOMM</name>
<dbReference type="InterPro" id="IPR011057">
    <property type="entry name" value="Mss4-like_sf"/>
</dbReference>
<dbReference type="SUPFAM" id="SSF51316">
    <property type="entry name" value="Mss4-like"/>
    <property type="match status" value="1"/>
</dbReference>
<dbReference type="InterPro" id="IPR011323">
    <property type="entry name" value="Mss4/transl-control_tumour"/>
</dbReference>
<dbReference type="EnsemblMetazoa" id="GMOY008532-RA">
    <property type="protein sequence ID" value="GMOY008532-PA"/>
    <property type="gene ID" value="GMOY008532"/>
</dbReference>
<evidence type="ECO:0000259" key="2">
    <source>
        <dbReference type="PROSITE" id="PS51797"/>
    </source>
</evidence>
<protein>
    <recommendedName>
        <fullName evidence="2">TCTP domain-containing protein</fullName>
    </recommendedName>
</protein>
<evidence type="ECO:0000313" key="3">
    <source>
        <dbReference type="EnsemblMetazoa" id="GMOY008532-PA"/>
    </source>
</evidence>
<reference evidence="3" key="1">
    <citation type="submission" date="2020-05" db="UniProtKB">
        <authorList>
            <consortium name="EnsemblMetazoa"/>
        </authorList>
    </citation>
    <scope>IDENTIFICATION</scope>
    <source>
        <strain evidence="3">Yale</strain>
    </source>
</reference>
<dbReference type="STRING" id="37546.A0A1B0G5D6"/>
<dbReference type="EMBL" id="CCAG010008548">
    <property type="status" value="NOT_ANNOTATED_CDS"/>
    <property type="molecule type" value="Genomic_DNA"/>
</dbReference>
<dbReference type="PROSITE" id="PS51797">
    <property type="entry name" value="TCTP_3"/>
    <property type="match status" value="1"/>
</dbReference>
<feature type="domain" description="TCTP" evidence="2">
    <location>
        <begin position="107"/>
        <end position="175"/>
    </location>
</feature>
<dbReference type="InterPro" id="IPR018105">
    <property type="entry name" value="Translational_control_tumour_p"/>
</dbReference>
<dbReference type="Gene3D" id="2.170.150.10">
    <property type="entry name" value="Metal Binding Protein, Guanine Nucleotide Exchange Factor, Chain A"/>
    <property type="match status" value="1"/>
</dbReference>
<comment type="similarity">
    <text evidence="1">Belongs to the TCTP family.</text>
</comment>
<evidence type="ECO:0000256" key="1">
    <source>
        <dbReference type="PROSITE-ProRule" id="PRU01133"/>
    </source>
</evidence>
<dbReference type="InterPro" id="IPR034737">
    <property type="entry name" value="TCTP"/>
</dbReference>
<dbReference type="VEuPathDB" id="VectorBase:GMOY008532"/>
<dbReference type="Pfam" id="PF00838">
    <property type="entry name" value="TCTP"/>
    <property type="match status" value="1"/>
</dbReference>
<keyword evidence="4" id="KW-1185">Reference proteome</keyword>
<proteinExistence type="inferred from homology"/>
<accession>A0A1B0G5D6</accession>
<evidence type="ECO:0000313" key="4">
    <source>
        <dbReference type="Proteomes" id="UP000092444"/>
    </source>
</evidence>
<organism evidence="3 4">
    <name type="scientific">Glossina morsitans morsitans</name>
    <name type="common">Savannah tsetse fly</name>
    <dbReference type="NCBI Taxonomy" id="37546"/>
    <lineage>
        <taxon>Eukaryota</taxon>
        <taxon>Metazoa</taxon>
        <taxon>Ecdysozoa</taxon>
        <taxon>Arthropoda</taxon>
        <taxon>Hexapoda</taxon>
        <taxon>Insecta</taxon>
        <taxon>Pterygota</taxon>
        <taxon>Neoptera</taxon>
        <taxon>Endopterygota</taxon>
        <taxon>Diptera</taxon>
        <taxon>Brachycera</taxon>
        <taxon>Muscomorpha</taxon>
        <taxon>Hippoboscoidea</taxon>
        <taxon>Glossinidae</taxon>
        <taxon>Glossina</taxon>
    </lineage>
</organism>